<evidence type="ECO:0000313" key="3">
    <source>
        <dbReference type="Proteomes" id="UP000003919"/>
    </source>
</evidence>
<comment type="caution">
    <text evidence="2">The sequence shown here is derived from an EMBL/GenBank/DDBJ whole genome shotgun (WGS) entry which is preliminary data.</text>
</comment>
<dbReference type="GO" id="GO:0016788">
    <property type="term" value="F:hydrolase activity, acting on ester bonds"/>
    <property type="evidence" value="ECO:0007669"/>
    <property type="project" value="UniProtKB-ARBA"/>
</dbReference>
<name>A3HZZ3_9BACT</name>
<dbReference type="Pfam" id="PF08885">
    <property type="entry name" value="GSCFA"/>
    <property type="match status" value="1"/>
</dbReference>
<proteinExistence type="predicted"/>
<keyword evidence="3" id="KW-1185">Reference proteome</keyword>
<dbReference type="STRING" id="388413.ALPR1_07885"/>
<reference evidence="2 3" key="1">
    <citation type="journal article" date="2011" name="J. Bacteriol.">
        <title>Complete genome sequence of Algoriphagus sp. PR1, bacterial prey of a colony-forming choanoflagellate.</title>
        <authorList>
            <person name="Alegado R.A."/>
            <person name="Ferriera S."/>
            <person name="Nusbaum C."/>
            <person name="Young S.K."/>
            <person name="Zeng Q."/>
            <person name="Imamovic A."/>
            <person name="Fairclough S.R."/>
            <person name="King N."/>
        </authorList>
    </citation>
    <scope>NUCLEOTIDE SEQUENCE [LARGE SCALE GENOMIC DNA]</scope>
    <source>
        <strain evidence="2 3">PR1</strain>
    </source>
</reference>
<accession>A3HZZ3</accession>
<dbReference type="HOGENOM" id="CLU_075057_0_0_10"/>
<dbReference type="SUPFAM" id="SSF52266">
    <property type="entry name" value="SGNH hydrolase"/>
    <property type="match status" value="1"/>
</dbReference>
<dbReference type="OrthoDB" id="9807687at2"/>
<sequence length="330" mass="38581">MQWFTKFDIPKQESPFKIEDKFFSIGSCFAESMGQRMKDSKFDILINPFGTIFHPLAISQLLQASLEKTNVPEDLYLERDDMHFHYWAHSKIMGKSKVEVRGKLLGELALCREYLIKSNVLILTLGTAWVYELKSTSDLVANCHKKQGNLFQKRLTPLEEMKKSLVNTLQLLKKENPQIHVVLTVSPVRHIKDGISENQLSKSLLRVLCDELSREFENVGYFPAYEIMVDELRDYRFYKPDMIHPTQQAEEYIWGKWIQTHFSQETIQLLNEIKQLKLDLAHRPLSPASNSHQKFLNSLKQKLERMSPRIDFTKELEEVNSQLSEFKNPS</sequence>
<dbReference type="eggNOG" id="COG2755">
    <property type="taxonomic scope" value="Bacteria"/>
</dbReference>
<protein>
    <submittedName>
        <fullName evidence="2">Lipoprotein</fullName>
    </submittedName>
</protein>
<evidence type="ECO:0000259" key="1">
    <source>
        <dbReference type="Pfam" id="PF08885"/>
    </source>
</evidence>
<organism evidence="2 3">
    <name type="scientific">Algoriphagus machipongonensis</name>
    <dbReference type="NCBI Taxonomy" id="388413"/>
    <lineage>
        <taxon>Bacteria</taxon>
        <taxon>Pseudomonadati</taxon>
        <taxon>Bacteroidota</taxon>
        <taxon>Cytophagia</taxon>
        <taxon>Cytophagales</taxon>
        <taxon>Cyclobacteriaceae</taxon>
        <taxon>Algoriphagus</taxon>
    </lineage>
</organism>
<feature type="domain" description="GSCFA" evidence="1">
    <location>
        <begin position="21"/>
        <end position="257"/>
    </location>
</feature>
<dbReference type="Gene3D" id="3.40.50.1110">
    <property type="entry name" value="SGNH hydrolase"/>
    <property type="match status" value="1"/>
</dbReference>
<dbReference type="InterPro" id="IPR036514">
    <property type="entry name" value="SGNH_hydro_sf"/>
</dbReference>
<keyword evidence="2" id="KW-0449">Lipoprotein</keyword>
<dbReference type="InterPro" id="IPR014982">
    <property type="entry name" value="GSCFA"/>
</dbReference>
<dbReference type="Proteomes" id="UP000003919">
    <property type="component" value="Unassembled WGS sequence"/>
</dbReference>
<dbReference type="RefSeq" id="WP_008199653.1">
    <property type="nucleotide sequence ID" value="NZ_CM001023.1"/>
</dbReference>
<dbReference type="EMBL" id="AAXU02000001">
    <property type="protein sequence ID" value="EAZ80829.2"/>
    <property type="molecule type" value="Genomic_DNA"/>
</dbReference>
<dbReference type="AlphaFoldDB" id="A3HZZ3"/>
<gene>
    <name evidence="2" type="ORF">ALPR1_07885</name>
</gene>
<evidence type="ECO:0000313" key="2">
    <source>
        <dbReference type="EMBL" id="EAZ80829.2"/>
    </source>
</evidence>